<name>A0ACB0J9U3_TRIPR</name>
<sequence length="629" mass="73126">MSSRRVGNASAKGKGVSQSNPKFEQLAQGVANVNLGSGQDEGQWEVYSKKTKNKGGSSAPKQRDAPPAHNSNPRAWGNADMARNNVRNHGGAGRGAGNPWQPQNANYMRPAGRGSGRSQIATGGYDYNNVTSNPIIRPPLENGWNWKSTQPNVRHDIVPEVFEQNDDENDDEVDDDCDDLEDTDDDLMSDEYDSDVSQKSHETRKKNKWFKKFFQNLDNLTVEQINEPERQWHCPACQRGPGSIDWYKGLQPLMNHAKTKGSKRVKVHRELAVLLDEELRRKGTTVVPAGETFGKWIGLKEQEKDRDIVWPPMVIIQNTKLEQDENDKWTGMGNPELLDYFSSYAAQKARHSYGPQGHRGMSVLMFEASAGGYLEAERLHKHFTEQGTDKDAWFSNRRISFLPGGKRQLYGYMATKEDLEIFDRHSKVKDRLKYEMKSYQEMVVNQIRQMTEDNQQLLYFKNKVDKEKKHSKALEESYGIVVDKLRKTMEENRIVRRRTKMQHEEIKDEMYHQEQFFKDQISSIHNLRDTKEEDFERMQQEEREKVKLSSSAHLNEEDRRLKMEEYLKFVEVQDNEMENYVEEKEKLYQALVESIAAMRLRHWEEEVAMEKKFDEDLTKLMEKYSPAHQ</sequence>
<evidence type="ECO:0000313" key="1">
    <source>
        <dbReference type="EMBL" id="CAJ2641350.1"/>
    </source>
</evidence>
<evidence type="ECO:0000313" key="2">
    <source>
        <dbReference type="Proteomes" id="UP001177021"/>
    </source>
</evidence>
<protein>
    <submittedName>
        <fullName evidence="1">Uncharacterized protein</fullName>
    </submittedName>
</protein>
<comment type="caution">
    <text evidence="1">The sequence shown here is derived from an EMBL/GenBank/DDBJ whole genome shotgun (WGS) entry which is preliminary data.</text>
</comment>
<reference evidence="1" key="1">
    <citation type="submission" date="2023-10" db="EMBL/GenBank/DDBJ databases">
        <authorList>
            <person name="Rodriguez Cubillos JULIANA M."/>
            <person name="De Vega J."/>
        </authorList>
    </citation>
    <scope>NUCLEOTIDE SEQUENCE</scope>
</reference>
<gene>
    <name evidence="1" type="ORF">MILVUS5_LOCUS11014</name>
</gene>
<dbReference type="EMBL" id="CASHSV030000024">
    <property type="protein sequence ID" value="CAJ2641350.1"/>
    <property type="molecule type" value="Genomic_DNA"/>
</dbReference>
<keyword evidence="2" id="KW-1185">Reference proteome</keyword>
<proteinExistence type="predicted"/>
<accession>A0ACB0J9U3</accession>
<dbReference type="Proteomes" id="UP001177021">
    <property type="component" value="Unassembled WGS sequence"/>
</dbReference>
<organism evidence="1 2">
    <name type="scientific">Trifolium pratense</name>
    <name type="common">Red clover</name>
    <dbReference type="NCBI Taxonomy" id="57577"/>
    <lineage>
        <taxon>Eukaryota</taxon>
        <taxon>Viridiplantae</taxon>
        <taxon>Streptophyta</taxon>
        <taxon>Embryophyta</taxon>
        <taxon>Tracheophyta</taxon>
        <taxon>Spermatophyta</taxon>
        <taxon>Magnoliopsida</taxon>
        <taxon>eudicotyledons</taxon>
        <taxon>Gunneridae</taxon>
        <taxon>Pentapetalae</taxon>
        <taxon>rosids</taxon>
        <taxon>fabids</taxon>
        <taxon>Fabales</taxon>
        <taxon>Fabaceae</taxon>
        <taxon>Papilionoideae</taxon>
        <taxon>50 kb inversion clade</taxon>
        <taxon>NPAAA clade</taxon>
        <taxon>Hologalegina</taxon>
        <taxon>IRL clade</taxon>
        <taxon>Trifolieae</taxon>
        <taxon>Trifolium</taxon>
    </lineage>
</organism>